<dbReference type="PROSITE" id="PS01184">
    <property type="entry name" value="UBIE_2"/>
    <property type="match status" value="1"/>
</dbReference>
<dbReference type="Proteomes" id="UP000326912">
    <property type="component" value="Unassembled WGS sequence"/>
</dbReference>
<protein>
    <recommendedName>
        <fullName evidence="4">Methyltransferase domain-containing protein</fullName>
    </recommendedName>
</protein>
<dbReference type="InterPro" id="IPR023576">
    <property type="entry name" value="UbiE/COQ5_MeTrFase_CS"/>
</dbReference>
<proteinExistence type="predicted"/>
<keyword evidence="3" id="KW-0949">S-adenosyl-L-methionine</keyword>
<dbReference type="InterPro" id="IPR041698">
    <property type="entry name" value="Methyltransf_25"/>
</dbReference>
<keyword evidence="6" id="KW-1185">Reference proteome</keyword>
<comment type="caution">
    <text evidence="5">The sequence shown here is derived from an EMBL/GenBank/DDBJ whole genome shotgun (WGS) entry which is preliminary data.</text>
</comment>
<gene>
    <name evidence="5" type="ORF">KDW_41810</name>
</gene>
<feature type="domain" description="Methyltransferase" evidence="4">
    <location>
        <begin position="80"/>
        <end position="171"/>
    </location>
</feature>
<organism evidence="5 6">
    <name type="scientific">Dictyobacter vulcani</name>
    <dbReference type="NCBI Taxonomy" id="2607529"/>
    <lineage>
        <taxon>Bacteria</taxon>
        <taxon>Bacillati</taxon>
        <taxon>Chloroflexota</taxon>
        <taxon>Ktedonobacteria</taxon>
        <taxon>Ktedonobacterales</taxon>
        <taxon>Dictyobacteraceae</taxon>
        <taxon>Dictyobacter</taxon>
    </lineage>
</organism>
<dbReference type="EMBL" id="BKZW01000002">
    <property type="protein sequence ID" value="GER90019.1"/>
    <property type="molecule type" value="Genomic_DNA"/>
</dbReference>
<reference evidence="5 6" key="1">
    <citation type="submission" date="2019-10" db="EMBL/GenBank/DDBJ databases">
        <title>Dictyobacter vulcani sp. nov., within the class Ktedonobacteria, isolated from soil of volcanic Mt. Zao.</title>
        <authorList>
            <person name="Zheng Y."/>
            <person name="Wang C.M."/>
            <person name="Sakai Y."/>
            <person name="Abe K."/>
            <person name="Yokota A."/>
            <person name="Yabe S."/>
        </authorList>
    </citation>
    <scope>NUCLEOTIDE SEQUENCE [LARGE SCALE GENOMIC DNA]</scope>
    <source>
        <strain evidence="5 6">W12</strain>
    </source>
</reference>
<name>A0A5J4KVA3_9CHLR</name>
<evidence type="ECO:0000313" key="5">
    <source>
        <dbReference type="EMBL" id="GER90019.1"/>
    </source>
</evidence>
<dbReference type="Pfam" id="PF13649">
    <property type="entry name" value="Methyltransf_25"/>
    <property type="match status" value="1"/>
</dbReference>
<dbReference type="GO" id="GO:0008168">
    <property type="term" value="F:methyltransferase activity"/>
    <property type="evidence" value="ECO:0007669"/>
    <property type="project" value="UniProtKB-KW"/>
</dbReference>
<dbReference type="RefSeq" id="WP_162005443.1">
    <property type="nucleotide sequence ID" value="NZ_BKZW01000002.1"/>
</dbReference>
<dbReference type="SUPFAM" id="SSF53335">
    <property type="entry name" value="S-adenosyl-L-methionine-dependent methyltransferases"/>
    <property type="match status" value="1"/>
</dbReference>
<accession>A0A5J4KVA3</accession>
<dbReference type="CDD" id="cd02440">
    <property type="entry name" value="AdoMet_MTases"/>
    <property type="match status" value="1"/>
</dbReference>
<keyword evidence="2" id="KW-0808">Transferase</keyword>
<sequence length="302" mass="33805">MNRIQWPFFRRRNTLQLEQEPAQQPASSVSVDDRARLIDTPYFLPKDAEEDTRLNFQHRALYAAMGNHYLAPIKPETTTILDVGTGTGIWPIEMNRLFPEAHIIGLDVSSSSFQYTSTAAYTFMIGDVLKGLPFPEKQFEFVHQRLLVAAIPTANWSTVIDELIRVTRPGGWIEVLEIGVTIKNAGPETARLLAWMGDRSKERGFDMGMVSQLGQLLTRAGLQDVEINHIPAPLGTWGGHVGSMLKTNVLSAFNALKGAYCTQANMSPEQFDTWVQSVAREWETLHASYVFHAAYGRRAPDA</sequence>
<dbReference type="PANTHER" id="PTHR43591">
    <property type="entry name" value="METHYLTRANSFERASE"/>
    <property type="match status" value="1"/>
</dbReference>
<dbReference type="Gene3D" id="3.40.50.150">
    <property type="entry name" value="Vaccinia Virus protein VP39"/>
    <property type="match status" value="1"/>
</dbReference>
<evidence type="ECO:0000313" key="6">
    <source>
        <dbReference type="Proteomes" id="UP000326912"/>
    </source>
</evidence>
<dbReference type="InterPro" id="IPR029063">
    <property type="entry name" value="SAM-dependent_MTases_sf"/>
</dbReference>
<evidence type="ECO:0000256" key="1">
    <source>
        <dbReference type="ARBA" id="ARBA00022603"/>
    </source>
</evidence>
<keyword evidence="1" id="KW-0489">Methyltransferase</keyword>
<dbReference type="GO" id="GO:0032259">
    <property type="term" value="P:methylation"/>
    <property type="evidence" value="ECO:0007669"/>
    <property type="project" value="UniProtKB-KW"/>
</dbReference>
<dbReference type="PANTHER" id="PTHR43591:SF24">
    <property type="entry name" value="2-METHOXY-6-POLYPRENYL-1,4-BENZOQUINOL METHYLASE, MITOCHONDRIAL"/>
    <property type="match status" value="1"/>
</dbReference>
<dbReference type="AlphaFoldDB" id="A0A5J4KVA3"/>
<evidence type="ECO:0000256" key="3">
    <source>
        <dbReference type="ARBA" id="ARBA00022691"/>
    </source>
</evidence>
<evidence type="ECO:0000259" key="4">
    <source>
        <dbReference type="Pfam" id="PF13649"/>
    </source>
</evidence>
<evidence type="ECO:0000256" key="2">
    <source>
        <dbReference type="ARBA" id="ARBA00022679"/>
    </source>
</evidence>